<dbReference type="Pfam" id="PF02219">
    <property type="entry name" value="MTHFR"/>
    <property type="match status" value="1"/>
</dbReference>
<comment type="caution">
    <text evidence="10">The sequence shown here is derived from an EMBL/GenBank/DDBJ whole genome shotgun (WGS) entry which is preliminary data.</text>
</comment>
<keyword evidence="5 8" id="KW-0274">FAD</keyword>
<evidence type="ECO:0000256" key="7">
    <source>
        <dbReference type="ARBA" id="ARBA00048628"/>
    </source>
</evidence>
<dbReference type="SUPFAM" id="SSF51730">
    <property type="entry name" value="FAD-linked oxidoreductase"/>
    <property type="match status" value="1"/>
</dbReference>
<comment type="cofactor">
    <cofactor evidence="1 8">
        <name>FAD</name>
        <dbReference type="ChEBI" id="CHEBI:57692"/>
    </cofactor>
</comment>
<evidence type="ECO:0000313" key="12">
    <source>
        <dbReference type="Proteomes" id="UP000076447"/>
    </source>
</evidence>
<dbReference type="PANTHER" id="PTHR45754">
    <property type="entry name" value="METHYLENETETRAHYDROFOLATE REDUCTASE"/>
    <property type="match status" value="1"/>
</dbReference>
<dbReference type="EMBL" id="MAQA01000062">
    <property type="protein sequence ID" value="OCI29669.1"/>
    <property type="molecule type" value="Genomic_DNA"/>
</dbReference>
<comment type="similarity">
    <text evidence="3 8">Belongs to the methylenetetrahydrofolate reductase family.</text>
</comment>
<dbReference type="GO" id="GO:0035999">
    <property type="term" value="P:tetrahydrofolate interconversion"/>
    <property type="evidence" value="ECO:0007669"/>
    <property type="project" value="UniProtKB-UniPathway"/>
</dbReference>
<evidence type="ECO:0000313" key="10">
    <source>
        <dbReference type="EMBL" id="KZM34364.1"/>
    </source>
</evidence>
<evidence type="ECO:0000313" key="13">
    <source>
        <dbReference type="Proteomes" id="UP000093412"/>
    </source>
</evidence>
<dbReference type="RefSeq" id="WP_056648341.1">
    <property type="nucleotide sequence ID" value="NZ_JBIVFZ010000004.1"/>
</dbReference>
<dbReference type="STRING" id="43678.OJAG_29280"/>
<evidence type="ECO:0000256" key="3">
    <source>
        <dbReference type="ARBA" id="ARBA00006743"/>
    </source>
</evidence>
<dbReference type="Proteomes" id="UP000076447">
    <property type="component" value="Unassembled WGS sequence"/>
</dbReference>
<keyword evidence="4 8" id="KW-0285">Flavoprotein</keyword>
<gene>
    <name evidence="10" type="primary">metF</name>
    <name evidence="11" type="ORF">OERS_36370</name>
    <name evidence="10" type="ORF">OJAG_29280</name>
</gene>
<dbReference type="OrthoDB" id="9812555at2"/>
<dbReference type="UniPathway" id="UPA00193"/>
<keyword evidence="6 8" id="KW-0560">Oxidoreductase</keyword>
<evidence type="ECO:0000256" key="6">
    <source>
        <dbReference type="ARBA" id="ARBA00023002"/>
    </source>
</evidence>
<sequence length="349" mass="36873">MSIVDLGHFGHEAPRPTVSFELMPPRRPDAAPKFWETARRLVATSPDFVSVTYGAAGTDRETSRRVISQLLHGTPVLPIAHLTCVGASREDVEDVITDFLDAGVRSFLALRGDPPRDQPDWRPAEDGVRSSTELVALLREVEAARCAASPSVALRGAARPLTIAVATFPDGNLAAGTSRTQEVRRLWQKQQAGADFAITQLFYEASSYIDFVAEARAAGVTIPILAGLLPMTDPARLARVEELTGVPAPRRVVEALEAEPDPAARHALGIRHSVELARQVLAAGAPGLHIYTFNKHQAALDLLEGVDLGGGAAGDASGVSSRTPDLASGPWVSGTPLPSSEPALGSASV</sequence>
<name>A0A163QNN3_9CELL</name>
<reference evidence="11 13" key="2">
    <citation type="submission" date="2016-06" db="EMBL/GenBank/DDBJ databases">
        <title>Genome sequence of Oerskovia enterophila DSM 43852.</title>
        <authorList>
            <person name="Poehlein A."/>
            <person name="Jag V."/>
            <person name="Bengelsdorf F.R."/>
            <person name="Daniel R."/>
            <person name="Duerre P."/>
        </authorList>
    </citation>
    <scope>NUCLEOTIDE SEQUENCE [LARGE SCALE GENOMIC DNA]</scope>
    <source>
        <strain evidence="11 13">DSM 43852</strain>
    </source>
</reference>
<dbReference type="InterPro" id="IPR003171">
    <property type="entry name" value="Mehydrof_redctse-like"/>
</dbReference>
<dbReference type="GO" id="GO:0005829">
    <property type="term" value="C:cytosol"/>
    <property type="evidence" value="ECO:0007669"/>
    <property type="project" value="TreeGrafter"/>
</dbReference>
<dbReference type="Gene3D" id="3.20.20.220">
    <property type="match status" value="1"/>
</dbReference>
<proteinExistence type="inferred from homology"/>
<comment type="pathway">
    <text evidence="2 8">One-carbon metabolism; tetrahydrofolate interconversion.</text>
</comment>
<dbReference type="PATRIC" id="fig|43678.3.peg.3065"/>
<keyword evidence="13" id="KW-1185">Reference proteome</keyword>
<evidence type="ECO:0000256" key="5">
    <source>
        <dbReference type="ARBA" id="ARBA00022827"/>
    </source>
</evidence>
<organism evidence="10 12">
    <name type="scientific">Oerskovia enterophila</name>
    <dbReference type="NCBI Taxonomy" id="43678"/>
    <lineage>
        <taxon>Bacteria</taxon>
        <taxon>Bacillati</taxon>
        <taxon>Actinomycetota</taxon>
        <taxon>Actinomycetes</taxon>
        <taxon>Micrococcales</taxon>
        <taxon>Cellulomonadaceae</taxon>
        <taxon>Oerskovia</taxon>
    </lineage>
</organism>
<comment type="catalytic activity">
    <reaction evidence="7">
        <text>(6S)-5-methyl-5,6,7,8-tetrahydrofolate + NAD(+) = (6R)-5,10-methylene-5,6,7,8-tetrahydrofolate + NADH + H(+)</text>
        <dbReference type="Rhea" id="RHEA:19821"/>
        <dbReference type="ChEBI" id="CHEBI:15378"/>
        <dbReference type="ChEBI" id="CHEBI:15636"/>
        <dbReference type="ChEBI" id="CHEBI:18608"/>
        <dbReference type="ChEBI" id="CHEBI:57540"/>
        <dbReference type="ChEBI" id="CHEBI:57945"/>
        <dbReference type="EC" id="1.5.1.54"/>
    </reaction>
    <physiologicalReaction direction="right-to-left" evidence="7">
        <dbReference type="Rhea" id="RHEA:19823"/>
    </physiologicalReaction>
</comment>
<dbReference type="GO" id="GO:0106312">
    <property type="term" value="F:methylenetetrahydrofolate reductase (NADH) activity"/>
    <property type="evidence" value="ECO:0007669"/>
    <property type="project" value="UniProtKB-EC"/>
</dbReference>
<dbReference type="GO" id="GO:0009086">
    <property type="term" value="P:methionine biosynthetic process"/>
    <property type="evidence" value="ECO:0007669"/>
    <property type="project" value="TreeGrafter"/>
</dbReference>
<protein>
    <recommendedName>
        <fullName evidence="8">Methylenetetrahydrofolate reductase</fullName>
    </recommendedName>
</protein>
<evidence type="ECO:0000256" key="4">
    <source>
        <dbReference type="ARBA" id="ARBA00022630"/>
    </source>
</evidence>
<evidence type="ECO:0000256" key="1">
    <source>
        <dbReference type="ARBA" id="ARBA00001974"/>
    </source>
</evidence>
<reference evidence="10 12" key="1">
    <citation type="submission" date="2016-01" db="EMBL/GenBank/DDBJ databases">
        <title>Genome sequence of Oerskovia enterophila VJag, an agar and cellulose degrading bacterium.</title>
        <authorList>
            <person name="Poehlein A."/>
            <person name="Jag V."/>
            <person name="Bengelsdorf F."/>
            <person name="Duerre P."/>
            <person name="Daniel R."/>
        </authorList>
    </citation>
    <scope>NUCLEOTIDE SEQUENCE [LARGE SCALE GENOMIC DNA]</scope>
    <source>
        <strain evidence="10 12">VJag</strain>
    </source>
</reference>
<evidence type="ECO:0000313" key="11">
    <source>
        <dbReference type="EMBL" id="OCI29669.1"/>
    </source>
</evidence>
<evidence type="ECO:0000256" key="2">
    <source>
        <dbReference type="ARBA" id="ARBA00004777"/>
    </source>
</evidence>
<dbReference type="InterPro" id="IPR029041">
    <property type="entry name" value="FAD-linked_oxidoreductase-like"/>
</dbReference>
<dbReference type="GO" id="GO:0071949">
    <property type="term" value="F:FAD binding"/>
    <property type="evidence" value="ECO:0007669"/>
    <property type="project" value="TreeGrafter"/>
</dbReference>
<evidence type="ECO:0000256" key="8">
    <source>
        <dbReference type="RuleBase" id="RU003862"/>
    </source>
</evidence>
<evidence type="ECO:0000256" key="9">
    <source>
        <dbReference type="SAM" id="MobiDB-lite"/>
    </source>
</evidence>
<dbReference type="EMBL" id="LRIE01000080">
    <property type="protein sequence ID" value="KZM34364.1"/>
    <property type="molecule type" value="Genomic_DNA"/>
</dbReference>
<dbReference type="PANTHER" id="PTHR45754:SF3">
    <property type="entry name" value="METHYLENETETRAHYDROFOLATE REDUCTASE (NADPH)"/>
    <property type="match status" value="1"/>
</dbReference>
<dbReference type="AlphaFoldDB" id="A0A163QNN3"/>
<dbReference type="Proteomes" id="UP000093412">
    <property type="component" value="Unassembled WGS sequence"/>
</dbReference>
<accession>A0A163QNN3</accession>
<dbReference type="CDD" id="cd00537">
    <property type="entry name" value="MTHFR"/>
    <property type="match status" value="1"/>
</dbReference>
<feature type="region of interest" description="Disordered" evidence="9">
    <location>
        <begin position="313"/>
        <end position="349"/>
    </location>
</feature>